<accession>J9GTQ6</accession>
<proteinExistence type="predicted"/>
<dbReference type="EMBL" id="AMCI01002047">
    <property type="protein sequence ID" value="EJX03755.1"/>
    <property type="molecule type" value="Genomic_DNA"/>
</dbReference>
<comment type="caution">
    <text evidence="1">The sequence shown here is derived from an EMBL/GenBank/DDBJ whole genome shotgun (WGS) entry which is preliminary data.</text>
</comment>
<sequence>MIFTKRINRRRVFSTKPSHTLPSYRSIRGRFLRFYFHFNKAILTTVEFAERQVVLVHRGGGLP</sequence>
<reference evidence="1" key="1">
    <citation type="journal article" date="2012" name="PLoS ONE">
        <title>Gene sets for utilization of primary and secondary nutrition supplies in the distal gut of endangered iberian lynx.</title>
        <authorList>
            <person name="Alcaide M."/>
            <person name="Messina E."/>
            <person name="Richter M."/>
            <person name="Bargiela R."/>
            <person name="Peplies J."/>
            <person name="Huws S.A."/>
            <person name="Newbold C.J."/>
            <person name="Golyshin P.N."/>
            <person name="Simon M.A."/>
            <person name="Lopez G."/>
            <person name="Yakimov M.M."/>
            <person name="Ferrer M."/>
        </authorList>
    </citation>
    <scope>NUCLEOTIDE SEQUENCE</scope>
</reference>
<organism evidence="1">
    <name type="scientific">gut metagenome</name>
    <dbReference type="NCBI Taxonomy" id="749906"/>
    <lineage>
        <taxon>unclassified sequences</taxon>
        <taxon>metagenomes</taxon>
        <taxon>organismal metagenomes</taxon>
    </lineage>
</organism>
<evidence type="ECO:0000313" key="1">
    <source>
        <dbReference type="EMBL" id="EJX03755.1"/>
    </source>
</evidence>
<gene>
    <name evidence="1" type="ORF">EVA_08140</name>
</gene>
<protein>
    <submittedName>
        <fullName evidence="1">Uncharacterized protein</fullName>
    </submittedName>
</protein>
<name>J9GTQ6_9ZZZZ</name>
<dbReference type="AlphaFoldDB" id="J9GTQ6"/>